<proteinExistence type="predicted"/>
<feature type="compositionally biased region" description="Polar residues" evidence="1">
    <location>
        <begin position="380"/>
        <end position="391"/>
    </location>
</feature>
<feature type="compositionally biased region" description="Basic and acidic residues" evidence="1">
    <location>
        <begin position="1"/>
        <end position="23"/>
    </location>
</feature>
<organism evidence="2 3">
    <name type="scientific">Astatotilapia calliptera</name>
    <name type="common">Eastern happy</name>
    <name type="synonym">Chromis callipterus</name>
    <dbReference type="NCBI Taxonomy" id="8154"/>
    <lineage>
        <taxon>Eukaryota</taxon>
        <taxon>Metazoa</taxon>
        <taxon>Chordata</taxon>
        <taxon>Craniata</taxon>
        <taxon>Vertebrata</taxon>
        <taxon>Euteleostomi</taxon>
        <taxon>Actinopterygii</taxon>
        <taxon>Neopterygii</taxon>
        <taxon>Teleostei</taxon>
        <taxon>Neoteleostei</taxon>
        <taxon>Acanthomorphata</taxon>
        <taxon>Ovalentaria</taxon>
        <taxon>Cichlomorphae</taxon>
        <taxon>Cichliformes</taxon>
        <taxon>Cichlidae</taxon>
        <taxon>African cichlids</taxon>
        <taxon>Pseudocrenilabrinae</taxon>
        <taxon>Haplochromini</taxon>
        <taxon>Astatotilapia</taxon>
    </lineage>
</organism>
<feature type="compositionally biased region" description="Polar residues" evidence="1">
    <location>
        <begin position="145"/>
        <end position="176"/>
    </location>
</feature>
<feature type="compositionally biased region" description="Acidic residues" evidence="1">
    <location>
        <begin position="278"/>
        <end position="290"/>
    </location>
</feature>
<sequence>RSNDSKDSPPFDLRTEEASRMRGETSSSNLKKSRRFSLRPEITILSAEPLTSTSWFPGASGGFPPPPPPPCMFVSYICWFSLTQPPPTYEEVIREKTQEQVLSTSSSASASPLHPVSRVTISTQTDPGSDPDPPEPQGKSDTHISTHTQSCDLTDLGSPSTSNSGVQTDQWDQCSATVDVPPPRTSPTTSFEVPLEQPRPRPRSKPGLRPISSEVKVQTLVKLREDGLATLASRAASDPANQQVTQGKYSQELLEAFSSDEWGFPDNRGDTSGLSQSESEEGEDEDDWEDMATLKARIQAFEQQQQQQVSSESCDGNDKQSGTTKRPEPRPRPRFQGQQAKSGPPTIAPKPKNFSPGPKPSTKGFWEDGGFTAATEDSTEAPSSKPQTTAEPSLKSAPGLEPQPIKPTEKPTTTPKPQSSTETLSSAPVPAPRPPPPKLTPCLSDPKPPPRPPVTPRVSVGVSHPDKSTTDGRTTPTLTPRPLVEVGGGSQTETQTGSEATQSATNQSGEFSTQFTFCCPLQVSPRNYCSCYKQYKQLIIVIN</sequence>
<evidence type="ECO:0000313" key="3">
    <source>
        <dbReference type="Proteomes" id="UP000265100"/>
    </source>
</evidence>
<evidence type="ECO:0000313" key="2">
    <source>
        <dbReference type="Ensembl" id="ENSACLP00000048719.1"/>
    </source>
</evidence>
<accession>A0AAX7SVW3</accession>
<dbReference type="GeneTree" id="ENSGT00940000155694"/>
<feature type="compositionally biased region" description="Low complexity" evidence="1">
    <location>
        <begin position="410"/>
        <end position="423"/>
    </location>
</feature>
<dbReference type="Ensembl" id="ENSACLT00000079424.1">
    <property type="protein sequence ID" value="ENSACLP00000048719.1"/>
    <property type="gene ID" value="ENSACLG00000026692.2"/>
</dbReference>
<protein>
    <submittedName>
        <fullName evidence="2">Uncharacterized protein</fullName>
    </submittedName>
</protein>
<dbReference type="AlphaFoldDB" id="A0AAX7SVW3"/>
<feature type="compositionally biased region" description="Pro residues" evidence="1">
    <location>
        <begin position="446"/>
        <end position="455"/>
    </location>
</feature>
<evidence type="ECO:0000256" key="1">
    <source>
        <dbReference type="SAM" id="MobiDB-lite"/>
    </source>
</evidence>
<feature type="compositionally biased region" description="Polar residues" evidence="1">
    <location>
        <begin position="239"/>
        <end position="249"/>
    </location>
</feature>
<name>A0AAX7SVW3_ASTCA</name>
<feature type="region of interest" description="Disordered" evidence="1">
    <location>
        <begin position="1"/>
        <end position="34"/>
    </location>
</feature>
<feature type="region of interest" description="Disordered" evidence="1">
    <location>
        <begin position="233"/>
        <end position="507"/>
    </location>
</feature>
<keyword evidence="3" id="KW-1185">Reference proteome</keyword>
<feature type="compositionally biased region" description="Polar residues" evidence="1">
    <location>
        <begin position="309"/>
        <end position="324"/>
    </location>
</feature>
<reference evidence="2" key="2">
    <citation type="submission" date="2025-09" db="UniProtKB">
        <authorList>
            <consortium name="Ensembl"/>
        </authorList>
    </citation>
    <scope>IDENTIFICATION</scope>
</reference>
<feature type="region of interest" description="Disordered" evidence="1">
    <location>
        <begin position="94"/>
        <end position="213"/>
    </location>
</feature>
<feature type="compositionally biased region" description="Low complexity" evidence="1">
    <location>
        <begin position="101"/>
        <end position="117"/>
    </location>
</feature>
<dbReference type="Proteomes" id="UP000265100">
    <property type="component" value="Unplaced"/>
</dbReference>
<feature type="compositionally biased region" description="Pro residues" evidence="1">
    <location>
        <begin position="429"/>
        <end position="439"/>
    </location>
</feature>
<feature type="compositionally biased region" description="Low complexity" evidence="1">
    <location>
        <begin position="471"/>
        <end position="483"/>
    </location>
</feature>
<reference evidence="2" key="1">
    <citation type="submission" date="2025-08" db="UniProtKB">
        <authorList>
            <consortium name="Ensembl"/>
        </authorList>
    </citation>
    <scope>IDENTIFICATION</scope>
</reference>